<feature type="region of interest" description="Disordered" evidence="2">
    <location>
        <begin position="92"/>
        <end position="159"/>
    </location>
</feature>
<dbReference type="AlphaFoldDB" id="A0A6A7ZQ88"/>
<dbReference type="EMBL" id="WISP01000105">
    <property type="protein sequence ID" value="MQW04904.1"/>
    <property type="molecule type" value="Genomic_DNA"/>
</dbReference>
<dbReference type="RefSeq" id="WP_017263200.1">
    <property type="nucleotide sequence ID" value="NZ_CP019585.1"/>
</dbReference>
<sequence length="203" mass="22220">MKTPQRRFVVEFKSGRRQPKAQTKSIWGNTDLKALAREVEETTPHLFNPSEAAGTLNSAETAPADPIDAEPVNQPAHDVDVALAPMPFANGAELEISKHQEADHPPGTVVQVEKSQPASQPGTTSTGTPRKRAKRTYAQPIAHNSEVGNEDPKPQTGTVDERISLDELAALEADNKRLKRLLAKQLHAQNVQLKKMLARFDAE</sequence>
<keyword evidence="1" id="KW-0175">Coiled coil</keyword>
<feature type="coiled-coil region" evidence="1">
    <location>
        <begin position="168"/>
        <end position="203"/>
    </location>
</feature>
<name>A0A6A7ZQ88_RHIML</name>
<feature type="region of interest" description="Disordered" evidence="2">
    <location>
        <begin position="43"/>
        <end position="75"/>
    </location>
</feature>
<feature type="compositionally biased region" description="Polar residues" evidence="2">
    <location>
        <begin position="113"/>
        <end position="128"/>
    </location>
</feature>
<gene>
    <name evidence="3" type="ORF">GHK45_14305</name>
</gene>
<evidence type="ECO:0000256" key="2">
    <source>
        <dbReference type="SAM" id="MobiDB-lite"/>
    </source>
</evidence>
<protein>
    <submittedName>
        <fullName evidence="3">Uncharacterized protein</fullName>
    </submittedName>
</protein>
<evidence type="ECO:0000313" key="3">
    <source>
        <dbReference type="EMBL" id="MQW04904.1"/>
    </source>
</evidence>
<accession>A0A6A7ZQ88</accession>
<feature type="compositionally biased region" description="Basic and acidic residues" evidence="2">
    <location>
        <begin position="95"/>
        <end position="104"/>
    </location>
</feature>
<reference evidence="3" key="1">
    <citation type="journal article" date="2013" name="Genome Biol.">
        <title>Comparative genomics of the core and accessory genomes of 48 Sinorhizobium strains comprising five genospecies.</title>
        <authorList>
            <person name="Sugawara M."/>
            <person name="Epstein B."/>
            <person name="Badgley B.D."/>
            <person name="Unno T."/>
            <person name="Xu L."/>
            <person name="Reese J."/>
            <person name="Gyaneshwar P."/>
            <person name="Denny R."/>
            <person name="Mudge J."/>
            <person name="Bharti A.K."/>
            <person name="Farmer A.D."/>
            <person name="May G.D."/>
            <person name="Woodward J.E."/>
            <person name="Medigue C."/>
            <person name="Vallenet D."/>
            <person name="Lajus A."/>
            <person name="Rouy Z."/>
            <person name="Martinez-Vaz B."/>
            <person name="Tiffin P."/>
            <person name="Young N.D."/>
            <person name="Sadowsky M.J."/>
        </authorList>
    </citation>
    <scope>NUCLEOTIDE SEQUENCE</scope>
    <source>
        <strain evidence="3">M30</strain>
    </source>
</reference>
<proteinExistence type="predicted"/>
<comment type="caution">
    <text evidence="3">The sequence shown here is derived from an EMBL/GenBank/DDBJ whole genome shotgun (WGS) entry which is preliminary data.</text>
</comment>
<evidence type="ECO:0000256" key="1">
    <source>
        <dbReference type="SAM" id="Coils"/>
    </source>
</evidence>
<organism evidence="3">
    <name type="scientific">Rhizobium meliloti</name>
    <name type="common">Ensifer meliloti</name>
    <name type="synonym">Sinorhizobium meliloti</name>
    <dbReference type="NCBI Taxonomy" id="382"/>
    <lineage>
        <taxon>Bacteria</taxon>
        <taxon>Pseudomonadati</taxon>
        <taxon>Pseudomonadota</taxon>
        <taxon>Alphaproteobacteria</taxon>
        <taxon>Hyphomicrobiales</taxon>
        <taxon>Rhizobiaceae</taxon>
        <taxon>Sinorhizobium/Ensifer group</taxon>
        <taxon>Sinorhizobium</taxon>
    </lineage>
</organism>